<evidence type="ECO:0000313" key="4">
    <source>
        <dbReference type="Proteomes" id="UP000249375"/>
    </source>
</evidence>
<dbReference type="Gene3D" id="2.60.40.1080">
    <property type="match status" value="2"/>
</dbReference>
<dbReference type="SUPFAM" id="SSF51445">
    <property type="entry name" value="(Trans)glycosidases"/>
    <property type="match status" value="1"/>
</dbReference>
<sequence>MQMKKIFLSLLSLILAVLPILAQNSTYEMARVYPLQQDEVGTAKSTVSTQGNETIYTLSNNVLSASFVKTNNTLKFDGCEAMNLKAGTELFTVAFGDGSTEVKASEMNLRSVEMIDLTGSNTAVKGSEHFSGKALKARFTYTYQGSVVNVFWQADLRDGSHYLRTDITLRGSADVKLFNVIPLLYDVDVAAAGSTPTVVGNTRGAVLMSDKIFAGLETPMGINSVSGSSNNIPVQFQYDSWTSASFNYAPGSATPSAITSMGYTADQIVATQGYLSFKTAGSQTVTFLYSSGSHRLNIVGVDALDMDGNVVASDYHYGYTGGQKSNNVYTLNIPAVGTYLVRYFVEIKTESVTSSGTITYSEKVIAPVVVFDGASATPKAEKSTDLKALSGTSIEENGSLSDSWTPSSWTQLQQSEIPLRMGELGYSAPNVYGVSQDLAIQGSGKFQVEFNYSSGNNRLNIVGVDLLDSGGDIVAYDYHIGYTGTAKSENVYSMTIPFSGTYKLRYMVENSEALTSSGNITITLKTEEIIHLPSEATVSIQGLWSRNTTLKAGTEWNVSAVVGLVAPGQQRRSFLAYSERERAVPWRCMPAYISWYELNIDRNNDASYTTNMNINQCVDVVNQWKTNLFDKYGVSINSFVWDDGWDEYGTWTFNPNFPNGFTEVDQVTRKMCSGIGAWLGPVGGYGTSGNYRRGYWNGKGGMQLSNTAYYDVFTKACKTLLTDYDFRFFKFDGISAQFSSVGPDAGTTGEENAEAIIYAERDIRKNYKEDIFFNTTVGTWASPFWFKITDAVWRQENDFGTIGNNSISRENWITYRDRLVYQNFVQNSPICPINTLMTHGFILTKYSSPANCTRDYDAVLRELRCAFACGSGMVELYNDYSLMNSINSGKLWSDLADCIKWQRQNADVLPDIHWVGGNPWDGSKCNIYGWAGWNGRKAVLTLRNGSNTRQTFKTTLRKALDIPQSINTTITLKKAFADQIRLSGLTEGSAINIDTELTLSIPASSVYVFNGIDGSGNLVSVDSICFSADSYRVGAGSAIRPDYVVMPLDASDKSIVWTSSDPSIATVADGAITGVSEGTVTITATAADDGGAVAQFEVIVGNIPTESISFNATEYNVYVGENVTITATVLPADASNKELVWESSDESVATVADGVVTGIAEGSAVITATSAANPSVTKTVMVTVDAVPPYNVNFDRDADPTNSSRYLNSIIIKPETSETTTLTLNTNHKPYQDLTSNVIKVEKGEKLTVTFNYNGSWMHGYVFVDENNDGVFNVNINASAHTATGDVKTYAFYSFDDSNDTNGYNSEGTNLTGSARNVLNPPSFKAPTADGTYRIRFKVDWNSLDPAGSTVAGNTILGNGGSITDATLVVGDPTAVNIVQMNSNKNAIYDLQGRKVSKPAKGVYIVNGKKIVR</sequence>
<dbReference type="Proteomes" id="UP000249375">
    <property type="component" value="Chromosome"/>
</dbReference>
<proteinExistence type="predicted"/>
<organism evidence="3 4">
    <name type="scientific">Pseudoprevotella muciniphila</name>
    <dbReference type="NCBI Taxonomy" id="2133944"/>
    <lineage>
        <taxon>Bacteria</taxon>
        <taxon>Pseudomonadati</taxon>
        <taxon>Bacteroidota</taxon>
        <taxon>Bacteroidia</taxon>
        <taxon>Bacteroidales</taxon>
        <taxon>Prevotellaceae</taxon>
        <taxon>Pseudoprevotella</taxon>
    </lineage>
</organism>
<accession>A0A5P8E501</accession>
<dbReference type="SMART" id="SM00635">
    <property type="entry name" value="BID_2"/>
    <property type="match status" value="2"/>
</dbReference>
<evidence type="ECO:0000256" key="1">
    <source>
        <dbReference type="SAM" id="SignalP"/>
    </source>
</evidence>
<evidence type="ECO:0000259" key="2">
    <source>
        <dbReference type="SMART" id="SM00635"/>
    </source>
</evidence>
<reference evidence="3 4" key="1">
    <citation type="submission" date="2018-11" db="EMBL/GenBank/DDBJ databases">
        <authorList>
            <person name="Na S.W."/>
            <person name="Baik M."/>
        </authorList>
    </citation>
    <scope>NUCLEOTIDE SEQUENCE [LARGE SCALE GENOMIC DNA]</scope>
    <source>
        <strain evidence="3 4">E39</strain>
    </source>
</reference>
<dbReference type="InterPro" id="IPR017853">
    <property type="entry name" value="GH"/>
</dbReference>
<feature type="signal peptide" evidence="1">
    <location>
        <begin position="1"/>
        <end position="22"/>
    </location>
</feature>
<feature type="chain" id="PRO_5024417696" description="BIG2 domain-containing protein" evidence="1">
    <location>
        <begin position="23"/>
        <end position="1413"/>
    </location>
</feature>
<gene>
    <name evidence="3" type="ORF">C7Y71_002570</name>
</gene>
<evidence type="ECO:0000313" key="3">
    <source>
        <dbReference type="EMBL" id="QFQ11998.1"/>
    </source>
</evidence>
<dbReference type="InterPro" id="IPR003343">
    <property type="entry name" value="Big_2"/>
</dbReference>
<feature type="domain" description="BIG2" evidence="2">
    <location>
        <begin position="1020"/>
        <end position="1096"/>
    </location>
</feature>
<dbReference type="InterPro" id="IPR008964">
    <property type="entry name" value="Invasin/intimin_cell_adhesion"/>
</dbReference>
<dbReference type="SUPFAM" id="SSF49373">
    <property type="entry name" value="Invasin/intimin cell-adhesion fragments"/>
    <property type="match status" value="2"/>
</dbReference>
<dbReference type="EMBL" id="CP033459">
    <property type="protein sequence ID" value="QFQ11998.1"/>
    <property type="molecule type" value="Genomic_DNA"/>
</dbReference>
<dbReference type="KEGG" id="alq:C7Y71_002570"/>
<keyword evidence="1" id="KW-0732">Signal</keyword>
<keyword evidence="4" id="KW-1185">Reference proteome</keyword>
<dbReference type="OrthoDB" id="9758822at2"/>
<name>A0A5P8E501_9BACT</name>
<dbReference type="Pfam" id="PF02368">
    <property type="entry name" value="Big_2"/>
    <property type="match status" value="2"/>
</dbReference>
<protein>
    <recommendedName>
        <fullName evidence="2">BIG2 domain-containing protein</fullName>
    </recommendedName>
</protein>
<feature type="domain" description="BIG2" evidence="2">
    <location>
        <begin position="1104"/>
        <end position="1180"/>
    </location>
</feature>